<feature type="chain" id="PRO_5044836968" description="Rhodanese domain-containing protein" evidence="1">
    <location>
        <begin position="22"/>
        <end position="191"/>
    </location>
</feature>
<protein>
    <recommendedName>
        <fullName evidence="2">Rhodanese domain-containing protein</fullName>
    </recommendedName>
</protein>
<proteinExistence type="predicted"/>
<evidence type="ECO:0000259" key="2">
    <source>
        <dbReference type="PROSITE" id="PS50206"/>
    </source>
</evidence>
<dbReference type="InterPro" id="IPR001763">
    <property type="entry name" value="Rhodanese-like_dom"/>
</dbReference>
<organism evidence="3 4">
    <name type="scientific">Discostella pseudostelligera</name>
    <dbReference type="NCBI Taxonomy" id="259834"/>
    <lineage>
        <taxon>Eukaryota</taxon>
        <taxon>Sar</taxon>
        <taxon>Stramenopiles</taxon>
        <taxon>Ochrophyta</taxon>
        <taxon>Bacillariophyta</taxon>
        <taxon>Coscinodiscophyceae</taxon>
        <taxon>Thalassiosirophycidae</taxon>
        <taxon>Stephanodiscales</taxon>
        <taxon>Stephanodiscaceae</taxon>
        <taxon>Discostella</taxon>
    </lineage>
</organism>
<keyword evidence="4" id="KW-1185">Reference proteome</keyword>
<dbReference type="SUPFAM" id="SSF52821">
    <property type="entry name" value="Rhodanese/Cell cycle control phosphatase"/>
    <property type="match status" value="1"/>
</dbReference>
<evidence type="ECO:0000313" key="4">
    <source>
        <dbReference type="Proteomes" id="UP001530293"/>
    </source>
</evidence>
<dbReference type="SMART" id="SM00450">
    <property type="entry name" value="RHOD"/>
    <property type="match status" value="1"/>
</dbReference>
<dbReference type="CDD" id="cd00158">
    <property type="entry name" value="RHOD"/>
    <property type="match status" value="1"/>
</dbReference>
<dbReference type="EMBL" id="JALLBG020000254">
    <property type="protein sequence ID" value="KAL3757774.1"/>
    <property type="molecule type" value="Genomic_DNA"/>
</dbReference>
<reference evidence="3 4" key="1">
    <citation type="submission" date="2024-10" db="EMBL/GenBank/DDBJ databases">
        <title>Updated reference genomes for cyclostephanoid diatoms.</title>
        <authorList>
            <person name="Roberts W.R."/>
            <person name="Alverson A.J."/>
        </authorList>
    </citation>
    <scope>NUCLEOTIDE SEQUENCE [LARGE SCALE GENOMIC DNA]</scope>
    <source>
        <strain evidence="3 4">AJA232-27</strain>
    </source>
</reference>
<dbReference type="AlphaFoldDB" id="A0ABD3M196"/>
<evidence type="ECO:0000313" key="3">
    <source>
        <dbReference type="EMBL" id="KAL3757774.1"/>
    </source>
</evidence>
<comment type="caution">
    <text evidence="3">The sequence shown here is derived from an EMBL/GenBank/DDBJ whole genome shotgun (WGS) entry which is preliminary data.</text>
</comment>
<accession>A0ABD3M196</accession>
<dbReference type="Gene3D" id="3.40.250.10">
    <property type="entry name" value="Rhodanese-like domain"/>
    <property type="match status" value="1"/>
</dbReference>
<feature type="signal peptide" evidence="1">
    <location>
        <begin position="1"/>
        <end position="21"/>
    </location>
</feature>
<dbReference type="PROSITE" id="PS50206">
    <property type="entry name" value="RHODANESE_3"/>
    <property type="match status" value="1"/>
</dbReference>
<feature type="domain" description="Rhodanese" evidence="2">
    <location>
        <begin position="86"/>
        <end position="182"/>
    </location>
</feature>
<gene>
    <name evidence="3" type="ORF">ACHAWU_000415</name>
</gene>
<dbReference type="Proteomes" id="UP001530293">
    <property type="component" value="Unassembled WGS sequence"/>
</dbReference>
<keyword evidence="1" id="KW-0732">Signal</keyword>
<dbReference type="InterPro" id="IPR036873">
    <property type="entry name" value="Rhodanese-like_dom_sf"/>
</dbReference>
<name>A0ABD3M196_9STRA</name>
<evidence type="ECO:0000256" key="1">
    <source>
        <dbReference type="SAM" id="SignalP"/>
    </source>
</evidence>
<sequence>MNCYRTFALLAIATRSGGVSAFVTPSIASQLSVSSITAAVTSSSSTSSSRYNIIRRAMSGESTTETEPRKAGVASPSELKEFVSSAGSKLLVIDVRHPDASIEPGDVKSLAVAGFPSDTYRPRAINLPWSRETKSMELPKDISLDAPIITHCGGGGRGQSAKEYLEKNGYTNVLNGGGPKETECWAEFGSL</sequence>
<dbReference type="Pfam" id="PF00581">
    <property type="entry name" value="Rhodanese"/>
    <property type="match status" value="1"/>
</dbReference>